<sequence>MSSPFSIVDFASGIASVIFLHCVEDEHSIWDDQKLPGLFQHAAPLLLLRICRQWRAVALSAPELWTSIQVHCPYYIEAIVPRLDRWLLRAGSLPLNINLHYLTHPDTSSDGILQLLKRHSGQLQTLTLDTLPQEYFRIHEIVGPLSALKTIFLTCRGFSAYSGFVGMKLDAFSDAPLLRDVQFLGDFRPATIALPWAQLTNLNANYLSIYDCLQVLSLSPNLVTARFEYTMIGRTHDAVPPLLHLESLTLRGMEPSGDILRHITTPALIHIDVEEVDVETWKAFIARSGCVLERLIFAGWTSSYKEYLDGVPSVTRLEVRRLGRGFSEIVQVLGSDPNVLPNLKTFIEDPCGSSKKLKKGAELAGLLVDMLESRRNAPETAQLERFEYFMTEGLVGSAALLERIKVLVDGGMEVFIRGSESWV</sequence>
<organism evidence="1 2">
    <name type="scientific">Mycena metata</name>
    <dbReference type="NCBI Taxonomy" id="1033252"/>
    <lineage>
        <taxon>Eukaryota</taxon>
        <taxon>Fungi</taxon>
        <taxon>Dikarya</taxon>
        <taxon>Basidiomycota</taxon>
        <taxon>Agaricomycotina</taxon>
        <taxon>Agaricomycetes</taxon>
        <taxon>Agaricomycetidae</taxon>
        <taxon>Agaricales</taxon>
        <taxon>Marasmiineae</taxon>
        <taxon>Mycenaceae</taxon>
        <taxon>Mycena</taxon>
    </lineage>
</organism>
<evidence type="ECO:0000313" key="2">
    <source>
        <dbReference type="Proteomes" id="UP001215598"/>
    </source>
</evidence>
<dbReference type="AlphaFoldDB" id="A0AAD7HRS5"/>
<protein>
    <recommendedName>
        <fullName evidence="3">F-box domain-containing protein</fullName>
    </recommendedName>
</protein>
<evidence type="ECO:0000313" key="1">
    <source>
        <dbReference type="EMBL" id="KAJ7725937.1"/>
    </source>
</evidence>
<gene>
    <name evidence="1" type="ORF">B0H16DRAFT_1471596</name>
</gene>
<dbReference type="EMBL" id="JARKIB010000190">
    <property type="protein sequence ID" value="KAJ7725937.1"/>
    <property type="molecule type" value="Genomic_DNA"/>
</dbReference>
<proteinExistence type="predicted"/>
<reference evidence="1" key="1">
    <citation type="submission" date="2023-03" db="EMBL/GenBank/DDBJ databases">
        <title>Massive genome expansion in bonnet fungi (Mycena s.s.) driven by repeated elements and novel gene families across ecological guilds.</title>
        <authorList>
            <consortium name="Lawrence Berkeley National Laboratory"/>
            <person name="Harder C.B."/>
            <person name="Miyauchi S."/>
            <person name="Viragh M."/>
            <person name="Kuo A."/>
            <person name="Thoen E."/>
            <person name="Andreopoulos B."/>
            <person name="Lu D."/>
            <person name="Skrede I."/>
            <person name="Drula E."/>
            <person name="Henrissat B."/>
            <person name="Morin E."/>
            <person name="Kohler A."/>
            <person name="Barry K."/>
            <person name="LaButti K."/>
            <person name="Morin E."/>
            <person name="Salamov A."/>
            <person name="Lipzen A."/>
            <person name="Mereny Z."/>
            <person name="Hegedus B."/>
            <person name="Baldrian P."/>
            <person name="Stursova M."/>
            <person name="Weitz H."/>
            <person name="Taylor A."/>
            <person name="Grigoriev I.V."/>
            <person name="Nagy L.G."/>
            <person name="Martin F."/>
            <person name="Kauserud H."/>
        </authorList>
    </citation>
    <scope>NUCLEOTIDE SEQUENCE</scope>
    <source>
        <strain evidence="1">CBHHK182m</strain>
    </source>
</reference>
<comment type="caution">
    <text evidence="1">The sequence shown here is derived from an EMBL/GenBank/DDBJ whole genome shotgun (WGS) entry which is preliminary data.</text>
</comment>
<dbReference type="Proteomes" id="UP001215598">
    <property type="component" value="Unassembled WGS sequence"/>
</dbReference>
<accession>A0AAD7HRS5</accession>
<evidence type="ECO:0008006" key="3">
    <source>
        <dbReference type="Google" id="ProtNLM"/>
    </source>
</evidence>
<name>A0AAD7HRS5_9AGAR</name>
<keyword evidence="2" id="KW-1185">Reference proteome</keyword>